<name>A0A0D2VBS7_GOSRA</name>
<organism evidence="1 2">
    <name type="scientific">Gossypium raimondii</name>
    <name type="common">Peruvian cotton</name>
    <name type="synonym">Gossypium klotzschianum subsp. raimondii</name>
    <dbReference type="NCBI Taxonomy" id="29730"/>
    <lineage>
        <taxon>Eukaryota</taxon>
        <taxon>Viridiplantae</taxon>
        <taxon>Streptophyta</taxon>
        <taxon>Embryophyta</taxon>
        <taxon>Tracheophyta</taxon>
        <taxon>Spermatophyta</taxon>
        <taxon>Magnoliopsida</taxon>
        <taxon>eudicotyledons</taxon>
        <taxon>Gunneridae</taxon>
        <taxon>Pentapetalae</taxon>
        <taxon>rosids</taxon>
        <taxon>malvids</taxon>
        <taxon>Malvales</taxon>
        <taxon>Malvaceae</taxon>
        <taxon>Malvoideae</taxon>
        <taxon>Gossypium</taxon>
    </lineage>
</organism>
<dbReference type="Proteomes" id="UP000032304">
    <property type="component" value="Chromosome 13"/>
</dbReference>
<accession>A0A0D2VBS7</accession>
<dbReference type="Gramene" id="KJB79886">
    <property type="protein sequence ID" value="KJB79886"/>
    <property type="gene ID" value="B456_013G070500"/>
</dbReference>
<gene>
    <name evidence="1" type="ORF">B456_013G070500</name>
</gene>
<sequence>MSLQLSFINWPLEQCFETRKIINKRKGKHTGKTNLEKKANGLNLNKNEEKLGLESHSFLITLSKLYLCISHSRDGSPMNNQILTFQTPVSVTLRELIGPTRRYKVWTQQYQLSSVIVATPIAVHQSFHRTRYLFHPVSRTFISSPFQRQPMCRFIGSPCNSLQTCLRLGHSQI</sequence>
<evidence type="ECO:0000313" key="2">
    <source>
        <dbReference type="Proteomes" id="UP000032304"/>
    </source>
</evidence>
<dbReference type="AlphaFoldDB" id="A0A0D2VBS7"/>
<protein>
    <submittedName>
        <fullName evidence="1">Uncharacterized protein</fullName>
    </submittedName>
</protein>
<keyword evidence="2" id="KW-1185">Reference proteome</keyword>
<dbReference type="EMBL" id="CM001752">
    <property type="protein sequence ID" value="KJB79889.1"/>
    <property type="molecule type" value="Genomic_DNA"/>
</dbReference>
<evidence type="ECO:0000313" key="1">
    <source>
        <dbReference type="EMBL" id="KJB79889.1"/>
    </source>
</evidence>
<dbReference type="Gramene" id="KJB79889">
    <property type="protein sequence ID" value="KJB79889"/>
    <property type="gene ID" value="B456_013G070500"/>
</dbReference>
<proteinExistence type="predicted"/>
<dbReference type="EMBL" id="CM001752">
    <property type="protein sequence ID" value="KJB79886.1"/>
    <property type="molecule type" value="Genomic_DNA"/>
</dbReference>
<reference evidence="1 2" key="1">
    <citation type="journal article" date="2012" name="Nature">
        <title>Repeated polyploidization of Gossypium genomes and the evolution of spinnable cotton fibres.</title>
        <authorList>
            <person name="Paterson A.H."/>
            <person name="Wendel J.F."/>
            <person name="Gundlach H."/>
            <person name="Guo H."/>
            <person name="Jenkins J."/>
            <person name="Jin D."/>
            <person name="Llewellyn D."/>
            <person name="Showmaker K.C."/>
            <person name="Shu S."/>
            <person name="Udall J."/>
            <person name="Yoo M.J."/>
            <person name="Byers R."/>
            <person name="Chen W."/>
            <person name="Doron-Faigenboim A."/>
            <person name="Duke M.V."/>
            <person name="Gong L."/>
            <person name="Grimwood J."/>
            <person name="Grover C."/>
            <person name="Grupp K."/>
            <person name="Hu G."/>
            <person name="Lee T.H."/>
            <person name="Li J."/>
            <person name="Lin L."/>
            <person name="Liu T."/>
            <person name="Marler B.S."/>
            <person name="Page J.T."/>
            <person name="Roberts A.W."/>
            <person name="Romanel E."/>
            <person name="Sanders W.S."/>
            <person name="Szadkowski E."/>
            <person name="Tan X."/>
            <person name="Tang H."/>
            <person name="Xu C."/>
            <person name="Wang J."/>
            <person name="Wang Z."/>
            <person name="Zhang D."/>
            <person name="Zhang L."/>
            <person name="Ashrafi H."/>
            <person name="Bedon F."/>
            <person name="Bowers J.E."/>
            <person name="Brubaker C.L."/>
            <person name="Chee P.W."/>
            <person name="Das S."/>
            <person name="Gingle A.R."/>
            <person name="Haigler C.H."/>
            <person name="Harker D."/>
            <person name="Hoffmann L.V."/>
            <person name="Hovav R."/>
            <person name="Jones D.C."/>
            <person name="Lemke C."/>
            <person name="Mansoor S."/>
            <person name="ur Rahman M."/>
            <person name="Rainville L.N."/>
            <person name="Rambani A."/>
            <person name="Reddy U.K."/>
            <person name="Rong J.K."/>
            <person name="Saranga Y."/>
            <person name="Scheffler B.E."/>
            <person name="Scheffler J.A."/>
            <person name="Stelly D.M."/>
            <person name="Triplett B.A."/>
            <person name="Van Deynze A."/>
            <person name="Vaslin M.F."/>
            <person name="Waghmare V.N."/>
            <person name="Walford S.A."/>
            <person name="Wright R.J."/>
            <person name="Zaki E.A."/>
            <person name="Zhang T."/>
            <person name="Dennis E.S."/>
            <person name="Mayer K.F."/>
            <person name="Peterson D.G."/>
            <person name="Rokhsar D.S."/>
            <person name="Wang X."/>
            <person name="Schmutz J."/>
        </authorList>
    </citation>
    <scope>NUCLEOTIDE SEQUENCE [LARGE SCALE GENOMIC DNA]</scope>
</reference>